<evidence type="ECO:0000256" key="1">
    <source>
        <dbReference type="ARBA" id="ARBA00022723"/>
    </source>
</evidence>
<dbReference type="Proteomes" id="UP000176450">
    <property type="component" value="Unassembled WGS sequence"/>
</dbReference>
<proteinExistence type="predicted"/>
<evidence type="ECO:0000313" key="5">
    <source>
        <dbReference type="Proteomes" id="UP000176450"/>
    </source>
</evidence>
<dbReference type="GO" id="GO:0016787">
    <property type="term" value="F:hydrolase activity"/>
    <property type="evidence" value="ECO:0007669"/>
    <property type="project" value="InterPro"/>
</dbReference>
<dbReference type="Pfam" id="PF00383">
    <property type="entry name" value="dCMP_cyt_deam_1"/>
    <property type="match status" value="1"/>
</dbReference>
<feature type="domain" description="CMP/dCMP-type deaminase" evidence="3">
    <location>
        <begin position="2"/>
        <end position="124"/>
    </location>
</feature>
<dbReference type="PROSITE" id="PS00903">
    <property type="entry name" value="CYT_DCMP_DEAMINASES_1"/>
    <property type="match status" value="1"/>
</dbReference>
<dbReference type="Gene3D" id="3.40.140.10">
    <property type="entry name" value="Cytidine Deaminase, domain 2"/>
    <property type="match status" value="1"/>
</dbReference>
<dbReference type="InterPro" id="IPR002125">
    <property type="entry name" value="CMP_dCMP_dom"/>
</dbReference>
<protein>
    <recommendedName>
        <fullName evidence="3">CMP/dCMP-type deaminase domain-containing protein</fullName>
    </recommendedName>
</protein>
<evidence type="ECO:0000259" key="3">
    <source>
        <dbReference type="PROSITE" id="PS51747"/>
    </source>
</evidence>
<dbReference type="InterPro" id="IPR016193">
    <property type="entry name" value="Cytidine_deaminase-like"/>
</dbReference>
<dbReference type="AlphaFoldDB" id="A0A1F6B2Y6"/>
<sequence>MTTDEQMITRAIKLAQESFEAGDSSFGCVVAKGKKIIMETKNRMKLDDDITAHAEIRAIRQMQKKLGTSDLSDYTLYSNFEPCPMCSFMIREAKFRKVVFSLISRHMGGYSKWNILQDNGLERFAPFFAKPPIVVGGVLEETMKRLADRVGWTLLYKGFPA</sequence>
<dbReference type="EMBL" id="MFJX01000017">
    <property type="protein sequence ID" value="OGG31296.1"/>
    <property type="molecule type" value="Genomic_DNA"/>
</dbReference>
<dbReference type="PANTHER" id="PTHR11079">
    <property type="entry name" value="CYTOSINE DEAMINASE FAMILY MEMBER"/>
    <property type="match status" value="1"/>
</dbReference>
<accession>A0A1F6B2Y6</accession>
<dbReference type="PROSITE" id="PS51747">
    <property type="entry name" value="CYT_DCMP_DEAMINASES_2"/>
    <property type="match status" value="1"/>
</dbReference>
<gene>
    <name evidence="4" type="ORF">A3A63_01250</name>
</gene>
<organism evidence="4 5">
    <name type="scientific">Candidatus Gottesmanbacteria bacterium RIFCSPLOWO2_01_FULL_46_9</name>
    <dbReference type="NCBI Taxonomy" id="1798394"/>
    <lineage>
        <taxon>Bacteria</taxon>
        <taxon>Candidatus Gottesmaniibacteriota</taxon>
    </lineage>
</organism>
<reference evidence="4 5" key="1">
    <citation type="journal article" date="2016" name="Nat. Commun.">
        <title>Thousands of microbial genomes shed light on interconnected biogeochemical processes in an aquifer system.</title>
        <authorList>
            <person name="Anantharaman K."/>
            <person name="Brown C.T."/>
            <person name="Hug L.A."/>
            <person name="Sharon I."/>
            <person name="Castelle C.J."/>
            <person name="Probst A.J."/>
            <person name="Thomas B.C."/>
            <person name="Singh A."/>
            <person name="Wilkins M.J."/>
            <person name="Karaoz U."/>
            <person name="Brodie E.L."/>
            <person name="Williams K.H."/>
            <person name="Hubbard S.S."/>
            <person name="Banfield J.F."/>
        </authorList>
    </citation>
    <scope>NUCLEOTIDE SEQUENCE [LARGE SCALE GENOMIC DNA]</scope>
</reference>
<dbReference type="CDD" id="cd01285">
    <property type="entry name" value="nucleoside_deaminase"/>
    <property type="match status" value="1"/>
</dbReference>
<evidence type="ECO:0000256" key="2">
    <source>
        <dbReference type="ARBA" id="ARBA00022833"/>
    </source>
</evidence>
<keyword evidence="2" id="KW-0862">Zinc</keyword>
<dbReference type="InterPro" id="IPR016192">
    <property type="entry name" value="APOBEC/CMP_deaminase_Zn-bd"/>
</dbReference>
<name>A0A1F6B2Y6_9BACT</name>
<comment type="caution">
    <text evidence="4">The sequence shown here is derived from an EMBL/GenBank/DDBJ whole genome shotgun (WGS) entry which is preliminary data.</text>
</comment>
<keyword evidence="1" id="KW-0479">Metal-binding</keyword>
<evidence type="ECO:0000313" key="4">
    <source>
        <dbReference type="EMBL" id="OGG31296.1"/>
    </source>
</evidence>
<dbReference type="GO" id="GO:0008270">
    <property type="term" value="F:zinc ion binding"/>
    <property type="evidence" value="ECO:0007669"/>
    <property type="project" value="InterPro"/>
</dbReference>
<dbReference type="PANTHER" id="PTHR11079:SF162">
    <property type="entry name" value="RIBOFLAVIN BIOSYNTHESIS PROTEIN PYRD, CHLOROPLASTIC"/>
    <property type="match status" value="1"/>
</dbReference>
<dbReference type="SUPFAM" id="SSF53927">
    <property type="entry name" value="Cytidine deaminase-like"/>
    <property type="match status" value="1"/>
</dbReference>